<protein>
    <submittedName>
        <fullName evidence="1">Uncharacterized protein</fullName>
    </submittedName>
</protein>
<evidence type="ECO:0000313" key="2">
    <source>
        <dbReference type="Proteomes" id="UP000253324"/>
    </source>
</evidence>
<gene>
    <name evidence="1" type="ORF">C7476_111145</name>
</gene>
<proteinExistence type="predicted"/>
<dbReference type="EMBL" id="QPJM01000011">
    <property type="protein sequence ID" value="RCW81283.1"/>
    <property type="molecule type" value="Genomic_DNA"/>
</dbReference>
<organism evidence="1 2">
    <name type="scientific">Phyllobacterium bourgognense</name>
    <dbReference type="NCBI Taxonomy" id="314236"/>
    <lineage>
        <taxon>Bacteria</taxon>
        <taxon>Pseudomonadati</taxon>
        <taxon>Pseudomonadota</taxon>
        <taxon>Alphaproteobacteria</taxon>
        <taxon>Hyphomicrobiales</taxon>
        <taxon>Phyllobacteriaceae</taxon>
        <taxon>Phyllobacterium</taxon>
    </lineage>
</organism>
<dbReference type="Proteomes" id="UP000253324">
    <property type="component" value="Unassembled WGS sequence"/>
</dbReference>
<dbReference type="AlphaFoldDB" id="A0A368YM22"/>
<name>A0A368YM22_9HYPH</name>
<evidence type="ECO:0000313" key="1">
    <source>
        <dbReference type="EMBL" id="RCW81283.1"/>
    </source>
</evidence>
<keyword evidence="2" id="KW-1185">Reference proteome</keyword>
<reference evidence="1 2" key="1">
    <citation type="submission" date="2018-07" db="EMBL/GenBank/DDBJ databases">
        <title>Genomic Encyclopedia of Type Strains, Phase III (KMG-III): the genomes of soil and plant-associated and newly described type strains.</title>
        <authorList>
            <person name="Whitman W."/>
        </authorList>
    </citation>
    <scope>NUCLEOTIDE SEQUENCE [LARGE SCALE GENOMIC DNA]</scope>
    <source>
        <strain evidence="1 2">31-25a</strain>
    </source>
</reference>
<comment type="caution">
    <text evidence="1">The sequence shown here is derived from an EMBL/GenBank/DDBJ whole genome shotgun (WGS) entry which is preliminary data.</text>
</comment>
<sequence length="40" mass="4265">MVVASFAASATSIVAGRTDDDMQVLMPFLPSRPPERTSVL</sequence>
<accession>A0A368YM22</accession>